<sequence length="66" mass="7741">MKFIVSWLWFIQCDVNNGAEGEDEEREMEIRWEEKGEEEELEEGDAVRGFDIRKNSCEGVMGEGMH</sequence>
<keyword evidence="3" id="KW-1185">Reference proteome</keyword>
<evidence type="ECO:0000313" key="2">
    <source>
        <dbReference type="EMBL" id="MPC13470.1"/>
    </source>
</evidence>
<protein>
    <submittedName>
        <fullName evidence="2">Uncharacterized protein</fullName>
    </submittedName>
</protein>
<accession>A0A5B7CVQ2</accession>
<evidence type="ECO:0000313" key="3">
    <source>
        <dbReference type="Proteomes" id="UP000324222"/>
    </source>
</evidence>
<dbReference type="Proteomes" id="UP000324222">
    <property type="component" value="Unassembled WGS sequence"/>
</dbReference>
<name>A0A5B7CVQ2_PORTR</name>
<reference evidence="2 3" key="1">
    <citation type="submission" date="2019-05" db="EMBL/GenBank/DDBJ databases">
        <title>Another draft genome of Portunus trituberculatus and its Hox gene families provides insights of decapod evolution.</title>
        <authorList>
            <person name="Jeong J.-H."/>
            <person name="Song I."/>
            <person name="Kim S."/>
            <person name="Choi T."/>
            <person name="Kim D."/>
            <person name="Ryu S."/>
            <person name="Kim W."/>
        </authorList>
    </citation>
    <scope>NUCLEOTIDE SEQUENCE [LARGE SCALE GENOMIC DNA]</scope>
    <source>
        <tissue evidence="2">Muscle</tissue>
    </source>
</reference>
<keyword evidence="1" id="KW-0732">Signal</keyword>
<gene>
    <name evidence="2" type="ORF">E2C01_006206</name>
</gene>
<comment type="caution">
    <text evidence="2">The sequence shown here is derived from an EMBL/GenBank/DDBJ whole genome shotgun (WGS) entry which is preliminary data.</text>
</comment>
<feature type="signal peptide" evidence="1">
    <location>
        <begin position="1"/>
        <end position="21"/>
    </location>
</feature>
<feature type="chain" id="PRO_5023059230" evidence="1">
    <location>
        <begin position="22"/>
        <end position="66"/>
    </location>
</feature>
<proteinExistence type="predicted"/>
<organism evidence="2 3">
    <name type="scientific">Portunus trituberculatus</name>
    <name type="common">Swimming crab</name>
    <name type="synonym">Neptunus trituberculatus</name>
    <dbReference type="NCBI Taxonomy" id="210409"/>
    <lineage>
        <taxon>Eukaryota</taxon>
        <taxon>Metazoa</taxon>
        <taxon>Ecdysozoa</taxon>
        <taxon>Arthropoda</taxon>
        <taxon>Crustacea</taxon>
        <taxon>Multicrustacea</taxon>
        <taxon>Malacostraca</taxon>
        <taxon>Eumalacostraca</taxon>
        <taxon>Eucarida</taxon>
        <taxon>Decapoda</taxon>
        <taxon>Pleocyemata</taxon>
        <taxon>Brachyura</taxon>
        <taxon>Eubrachyura</taxon>
        <taxon>Portunoidea</taxon>
        <taxon>Portunidae</taxon>
        <taxon>Portuninae</taxon>
        <taxon>Portunus</taxon>
    </lineage>
</organism>
<dbReference type="AlphaFoldDB" id="A0A5B7CVQ2"/>
<dbReference type="EMBL" id="VSRR010000284">
    <property type="protein sequence ID" value="MPC13470.1"/>
    <property type="molecule type" value="Genomic_DNA"/>
</dbReference>
<evidence type="ECO:0000256" key="1">
    <source>
        <dbReference type="SAM" id="SignalP"/>
    </source>
</evidence>